<dbReference type="InterPro" id="IPR003385">
    <property type="entry name" value="Glyco_hydro_77"/>
</dbReference>
<evidence type="ECO:0000256" key="2">
    <source>
        <dbReference type="ARBA" id="ARBA00005684"/>
    </source>
</evidence>
<evidence type="ECO:0000256" key="7">
    <source>
        <dbReference type="ARBA" id="ARBA00023277"/>
    </source>
</evidence>
<evidence type="ECO:0000256" key="4">
    <source>
        <dbReference type="ARBA" id="ARBA00020295"/>
    </source>
</evidence>
<accession>A0A2T0V974</accession>
<dbReference type="GO" id="GO:0004134">
    <property type="term" value="F:4-alpha-glucanotransferase activity"/>
    <property type="evidence" value="ECO:0007669"/>
    <property type="project" value="UniProtKB-EC"/>
</dbReference>
<sequence>MKATLRQLAEAAGLLLEWEDSDGKPCQLPEETQRHLLEILGFKTASETDIEQSLERLERLNTPQGPDEWPSLLTCDVDTPISLPSPLASGQAYTLVLEQGDQIDGHLESDGSVPGIAEIGYHRLQIAGTRLTLAVAPRQCYSPGDVSGDATPRLWGLAAQLYALRRTGDGGIGDTLALEQCIVQAAGQGADAVAISPTHAMFSANPDTYSPYSPSTRLLYNVLYSAAEALLGEACVHKAQERSGLQATLRQLEACELLDWPEAARVKLTWLRCLYEDFIARKEDVAQPLHQAFQAFRHKSGDMLEDHCRFEALQEKLGPSDWRTWPAELRDPKNPALARFAETQAFEVGFHAFLQWITAEGLSRAQQTARESGMAIGLIADLAVGADAGGSQTWSRQADMLEGVSIGAPPDLFNAYGQDWGLAAFSPYGLKRSGFRSFIDMLRSAFAHAGGVRIDHILGLMRLWLVPHGASPTQGGYLCYPLDDLLRLIALESWRHRGIVIGEDLGTVAPGFRQRLGARGILGMQVLWFEQDEENNFLPTRQWSPEAMATTSTHDLPTVAGWWAGRDIEWRSRLGLLKETQTAASEQQVRCQERAKLAATLGLLGTTPAALTLEAADIPVSKVLDACARHLGSTAAPLLLLPVEDALGLEEQANLPNTVDEHPNWRRRFTAEAGQLLVSDETRKRLATLGQARKASTANPPSHSALHGSSAHE</sequence>
<comment type="similarity">
    <text evidence="2 10">Belongs to the disproportionating enzyme family.</text>
</comment>
<dbReference type="SUPFAM" id="SSF51445">
    <property type="entry name" value="(Trans)glycosidases"/>
    <property type="match status" value="1"/>
</dbReference>
<organism evidence="12 13">
    <name type="scientific">Vreelandella songnenensis</name>
    <dbReference type="NCBI Taxonomy" id="1176243"/>
    <lineage>
        <taxon>Bacteria</taxon>
        <taxon>Pseudomonadati</taxon>
        <taxon>Pseudomonadota</taxon>
        <taxon>Gammaproteobacteria</taxon>
        <taxon>Oceanospirillales</taxon>
        <taxon>Halomonadaceae</taxon>
        <taxon>Vreelandella</taxon>
    </lineage>
</organism>
<dbReference type="NCBIfam" id="TIGR00217">
    <property type="entry name" value="malQ"/>
    <property type="match status" value="1"/>
</dbReference>
<evidence type="ECO:0000256" key="10">
    <source>
        <dbReference type="RuleBase" id="RU361207"/>
    </source>
</evidence>
<dbReference type="EMBL" id="PVTK01000001">
    <property type="protein sequence ID" value="PRY66723.1"/>
    <property type="molecule type" value="Genomic_DNA"/>
</dbReference>
<comment type="catalytic activity">
    <reaction evidence="1 10">
        <text>Transfers a segment of a (1-&gt;4)-alpha-D-glucan to a new position in an acceptor, which may be glucose or a (1-&gt;4)-alpha-D-glucan.</text>
        <dbReference type="EC" id="2.4.1.25"/>
    </reaction>
</comment>
<proteinExistence type="inferred from homology"/>
<keyword evidence="13" id="KW-1185">Reference proteome</keyword>
<comment type="caution">
    <text evidence="12">The sequence shown here is derived from an EMBL/GenBank/DDBJ whole genome shotgun (WGS) entry which is preliminary data.</text>
</comment>
<dbReference type="Pfam" id="PF02446">
    <property type="entry name" value="Glyco_hydro_77"/>
    <property type="match status" value="1"/>
</dbReference>
<dbReference type="AlphaFoldDB" id="A0A2T0V974"/>
<reference evidence="12 13" key="1">
    <citation type="submission" date="2018-03" db="EMBL/GenBank/DDBJ databases">
        <title>Genomic Encyclopedia of Type Strains, Phase III (KMG-III): the genomes of soil and plant-associated and newly described type strains.</title>
        <authorList>
            <person name="Whitman W."/>
        </authorList>
    </citation>
    <scope>NUCLEOTIDE SEQUENCE [LARGE SCALE GENOMIC DNA]</scope>
    <source>
        <strain evidence="12 13">CGMCC 1.12152</strain>
    </source>
</reference>
<feature type="region of interest" description="Disordered" evidence="11">
    <location>
        <begin position="690"/>
        <end position="713"/>
    </location>
</feature>
<evidence type="ECO:0000313" key="12">
    <source>
        <dbReference type="EMBL" id="PRY66723.1"/>
    </source>
</evidence>
<dbReference type="PANTHER" id="PTHR32438:SF5">
    <property type="entry name" value="4-ALPHA-GLUCANOTRANSFERASE DPE1, CHLOROPLASTIC_AMYLOPLASTIC"/>
    <property type="match status" value="1"/>
</dbReference>
<evidence type="ECO:0000256" key="8">
    <source>
        <dbReference type="ARBA" id="ARBA00031423"/>
    </source>
</evidence>
<dbReference type="InterPro" id="IPR017853">
    <property type="entry name" value="GH"/>
</dbReference>
<evidence type="ECO:0000256" key="1">
    <source>
        <dbReference type="ARBA" id="ARBA00000439"/>
    </source>
</evidence>
<gene>
    <name evidence="12" type="ORF">B0H98_101718</name>
</gene>
<keyword evidence="5 10" id="KW-0328">Glycosyltransferase</keyword>
<evidence type="ECO:0000256" key="11">
    <source>
        <dbReference type="SAM" id="MobiDB-lite"/>
    </source>
</evidence>
<keyword evidence="7 10" id="KW-0119">Carbohydrate metabolism</keyword>
<dbReference type="GO" id="GO:0005975">
    <property type="term" value="P:carbohydrate metabolic process"/>
    <property type="evidence" value="ECO:0007669"/>
    <property type="project" value="InterPro"/>
</dbReference>
<dbReference type="EC" id="2.4.1.25" evidence="3 10"/>
<dbReference type="RefSeq" id="WP_106373667.1">
    <property type="nucleotide sequence ID" value="NZ_PVTK01000001.1"/>
</dbReference>
<protein>
    <recommendedName>
        <fullName evidence="4 10">4-alpha-glucanotransferase</fullName>
        <ecNumber evidence="3 10">2.4.1.25</ecNumber>
    </recommendedName>
    <alternativeName>
        <fullName evidence="8 10">Amylomaltase</fullName>
    </alternativeName>
    <alternativeName>
        <fullName evidence="9 10">Disproportionating enzyme</fullName>
    </alternativeName>
</protein>
<dbReference type="PANTHER" id="PTHR32438">
    <property type="entry name" value="4-ALPHA-GLUCANOTRANSFERASE DPE1, CHLOROPLASTIC/AMYLOPLASTIC"/>
    <property type="match status" value="1"/>
</dbReference>
<keyword evidence="6 10" id="KW-0808">Transferase</keyword>
<evidence type="ECO:0000256" key="9">
    <source>
        <dbReference type="ARBA" id="ARBA00031501"/>
    </source>
</evidence>
<dbReference type="Gene3D" id="3.20.20.80">
    <property type="entry name" value="Glycosidases"/>
    <property type="match status" value="1"/>
</dbReference>
<evidence type="ECO:0000313" key="13">
    <source>
        <dbReference type="Proteomes" id="UP000237647"/>
    </source>
</evidence>
<dbReference type="OrthoDB" id="9763489at2"/>
<evidence type="ECO:0000256" key="5">
    <source>
        <dbReference type="ARBA" id="ARBA00022676"/>
    </source>
</evidence>
<evidence type="ECO:0000256" key="3">
    <source>
        <dbReference type="ARBA" id="ARBA00012560"/>
    </source>
</evidence>
<dbReference type="Proteomes" id="UP000237647">
    <property type="component" value="Unassembled WGS sequence"/>
</dbReference>
<evidence type="ECO:0000256" key="6">
    <source>
        <dbReference type="ARBA" id="ARBA00022679"/>
    </source>
</evidence>
<name>A0A2T0V974_9GAMM</name>